<dbReference type="Proteomes" id="UP000275461">
    <property type="component" value="Unassembled WGS sequence"/>
</dbReference>
<dbReference type="GO" id="GO:0004057">
    <property type="term" value="F:arginyl-tRNA--protein transferase activity"/>
    <property type="evidence" value="ECO:0007669"/>
    <property type="project" value="InterPro"/>
</dbReference>
<keyword evidence="8" id="KW-1185">Reference proteome</keyword>
<dbReference type="HAMAP" id="MF_00689">
    <property type="entry name" value="Bpt"/>
    <property type="match status" value="1"/>
</dbReference>
<dbReference type="GO" id="GO:0071596">
    <property type="term" value="P:ubiquitin-dependent protein catabolic process via the N-end rule pathway"/>
    <property type="evidence" value="ECO:0007669"/>
    <property type="project" value="InterPro"/>
</dbReference>
<comment type="caution">
    <text evidence="7">The sequence shown here is derived from an EMBL/GenBank/DDBJ whole genome shotgun (WGS) entry which is preliminary data.</text>
</comment>
<dbReference type="InterPro" id="IPR016181">
    <property type="entry name" value="Acyl_CoA_acyltransferase"/>
</dbReference>
<evidence type="ECO:0000259" key="5">
    <source>
        <dbReference type="Pfam" id="PF04376"/>
    </source>
</evidence>
<evidence type="ECO:0000256" key="1">
    <source>
        <dbReference type="ARBA" id="ARBA00022490"/>
    </source>
</evidence>
<dbReference type="PIRSF" id="PIRSF037208">
    <property type="entry name" value="ATE_pro_prd"/>
    <property type="match status" value="1"/>
</dbReference>
<dbReference type="InterPro" id="IPR030700">
    <property type="entry name" value="N-end_Aminoacyl_Trfase"/>
</dbReference>
<keyword evidence="1 4" id="KW-0963">Cytoplasm</keyword>
<comment type="catalytic activity">
    <reaction evidence="4">
        <text>N-terminal L-aspartyl-[protein] + L-leucyl-tRNA(Leu) = N-terminal L-leucyl-L-aspartyl-[protein] + tRNA(Leu) + H(+)</text>
        <dbReference type="Rhea" id="RHEA:50420"/>
        <dbReference type="Rhea" id="RHEA-COMP:9613"/>
        <dbReference type="Rhea" id="RHEA-COMP:9622"/>
        <dbReference type="Rhea" id="RHEA-COMP:12669"/>
        <dbReference type="Rhea" id="RHEA-COMP:12674"/>
        <dbReference type="ChEBI" id="CHEBI:15378"/>
        <dbReference type="ChEBI" id="CHEBI:64720"/>
        <dbReference type="ChEBI" id="CHEBI:78442"/>
        <dbReference type="ChEBI" id="CHEBI:78494"/>
        <dbReference type="ChEBI" id="CHEBI:133042"/>
        <dbReference type="EC" id="2.3.2.29"/>
    </reaction>
</comment>
<evidence type="ECO:0000313" key="7">
    <source>
        <dbReference type="EMBL" id="RLK50585.1"/>
    </source>
</evidence>
<dbReference type="EMBL" id="RCDA01000001">
    <property type="protein sequence ID" value="RLK50585.1"/>
    <property type="molecule type" value="Genomic_DNA"/>
</dbReference>
<keyword evidence="2 4" id="KW-0808">Transferase</keyword>
<dbReference type="EC" id="2.3.2.29" evidence="4"/>
<dbReference type="PANTHER" id="PTHR21367:SF1">
    <property type="entry name" value="ARGINYL-TRNA--PROTEIN TRANSFERASE 1"/>
    <property type="match status" value="1"/>
</dbReference>
<feature type="domain" description="N-end aminoacyl transferase N-terminal" evidence="5">
    <location>
        <begin position="18"/>
        <end position="88"/>
    </location>
</feature>
<dbReference type="InterPro" id="IPR007471">
    <property type="entry name" value="N-end_Aminoacyl_Trfase_N"/>
</dbReference>
<dbReference type="OrthoDB" id="9782022at2"/>
<dbReference type="RefSeq" id="WP_121441067.1">
    <property type="nucleotide sequence ID" value="NZ_RCDA01000001.1"/>
</dbReference>
<dbReference type="Pfam" id="PF04377">
    <property type="entry name" value="ATE_C"/>
    <property type="match status" value="1"/>
</dbReference>
<evidence type="ECO:0000259" key="6">
    <source>
        <dbReference type="Pfam" id="PF04377"/>
    </source>
</evidence>
<dbReference type="NCBIfam" id="NF002342">
    <property type="entry name" value="PRK01305.1-3"/>
    <property type="match status" value="1"/>
</dbReference>
<feature type="domain" description="N-end rule aminoacyl transferase C-terminal" evidence="6">
    <location>
        <begin position="108"/>
        <end position="230"/>
    </location>
</feature>
<comment type="catalytic activity">
    <reaction evidence="4">
        <text>N-terminal L-glutamyl-[protein] + L-leucyl-tRNA(Leu) = N-terminal L-leucyl-L-glutamyl-[protein] + tRNA(Leu) + H(+)</text>
        <dbReference type="Rhea" id="RHEA:50412"/>
        <dbReference type="Rhea" id="RHEA-COMP:9613"/>
        <dbReference type="Rhea" id="RHEA-COMP:9622"/>
        <dbReference type="Rhea" id="RHEA-COMP:12664"/>
        <dbReference type="Rhea" id="RHEA-COMP:12668"/>
        <dbReference type="ChEBI" id="CHEBI:15378"/>
        <dbReference type="ChEBI" id="CHEBI:64721"/>
        <dbReference type="ChEBI" id="CHEBI:78442"/>
        <dbReference type="ChEBI" id="CHEBI:78494"/>
        <dbReference type="ChEBI" id="CHEBI:133041"/>
        <dbReference type="EC" id="2.3.2.29"/>
    </reaction>
</comment>
<gene>
    <name evidence="4" type="primary">bpt</name>
    <name evidence="7" type="ORF">DFR31_0491</name>
</gene>
<name>A0A498C4D0_9GAMM</name>
<dbReference type="InterPro" id="IPR007472">
    <property type="entry name" value="N-end_Aminoacyl_Trfase_C"/>
</dbReference>
<protein>
    <recommendedName>
        <fullName evidence="4">Aspartate/glutamate leucyltransferase</fullName>
        <ecNumber evidence="4">2.3.2.29</ecNumber>
    </recommendedName>
</protein>
<accession>A0A498C4D0</accession>
<sequence>MGRSDLLRRLPVYATGDHACPYLDGETACTWFVDPEASLSPGLYSNLIRQGYRRSGSYIYRPGCEDCHACQSLRIPVAAFRPRRRHRRCLKANSGALVQPLPPEYRDEHYRLYCDYLQARHPGSEMADPSIGEYLEFLRADWCETLFYEFRDERDELLGVAVTDLVADGLSAVYTFFRPDLPRRSLGTLGILWQINEAQRLGLSYVYLGYWVAGCESMRYKSDFRPHEVYTGGRWVTVD</sequence>
<evidence type="ECO:0000256" key="2">
    <source>
        <dbReference type="ARBA" id="ARBA00022679"/>
    </source>
</evidence>
<evidence type="ECO:0000256" key="3">
    <source>
        <dbReference type="ARBA" id="ARBA00023315"/>
    </source>
</evidence>
<dbReference type="Pfam" id="PF04376">
    <property type="entry name" value="ATE_N"/>
    <property type="match status" value="1"/>
</dbReference>
<keyword evidence="3 4" id="KW-0012">Acyltransferase</keyword>
<dbReference type="GO" id="GO:0005737">
    <property type="term" value="C:cytoplasm"/>
    <property type="evidence" value="ECO:0007669"/>
    <property type="project" value="UniProtKB-SubCell"/>
</dbReference>
<dbReference type="PANTHER" id="PTHR21367">
    <property type="entry name" value="ARGININE-TRNA-PROTEIN TRANSFERASE 1"/>
    <property type="match status" value="1"/>
</dbReference>
<reference evidence="7 8" key="1">
    <citation type="submission" date="2018-10" db="EMBL/GenBank/DDBJ databases">
        <title>Genomic Encyclopedia of Type Strains, Phase IV (KMG-IV): sequencing the most valuable type-strain genomes for metagenomic binning, comparative biology and taxonomic classification.</title>
        <authorList>
            <person name="Goeker M."/>
        </authorList>
    </citation>
    <scope>NUCLEOTIDE SEQUENCE [LARGE SCALE GENOMIC DNA]</scope>
    <source>
        <strain evidence="7 8">DSM 12769</strain>
    </source>
</reference>
<organism evidence="7 8">
    <name type="scientific">Alkalispirillum mobile</name>
    <dbReference type="NCBI Taxonomy" id="85925"/>
    <lineage>
        <taxon>Bacteria</taxon>
        <taxon>Pseudomonadati</taxon>
        <taxon>Pseudomonadota</taxon>
        <taxon>Gammaproteobacteria</taxon>
        <taxon>Chromatiales</taxon>
        <taxon>Ectothiorhodospiraceae</taxon>
        <taxon>Alkalispirillum</taxon>
    </lineage>
</organism>
<dbReference type="GO" id="GO:0008914">
    <property type="term" value="F:leucyl-tRNA--protein transferase activity"/>
    <property type="evidence" value="ECO:0007669"/>
    <property type="project" value="UniProtKB-UniRule"/>
</dbReference>
<evidence type="ECO:0000313" key="8">
    <source>
        <dbReference type="Proteomes" id="UP000275461"/>
    </source>
</evidence>
<dbReference type="SUPFAM" id="SSF55729">
    <property type="entry name" value="Acyl-CoA N-acyltransferases (Nat)"/>
    <property type="match status" value="1"/>
</dbReference>
<dbReference type="NCBIfam" id="NF002341">
    <property type="entry name" value="PRK01305.1-1"/>
    <property type="match status" value="1"/>
</dbReference>
<dbReference type="NCBIfam" id="NF002346">
    <property type="entry name" value="PRK01305.2-3"/>
    <property type="match status" value="1"/>
</dbReference>
<dbReference type="AlphaFoldDB" id="A0A498C4D0"/>
<evidence type="ECO:0000256" key="4">
    <source>
        <dbReference type="HAMAP-Rule" id="MF_00689"/>
    </source>
</evidence>
<comment type="function">
    <text evidence="4">Functions in the N-end rule pathway of protein degradation where it conjugates Leu from its aminoacyl-tRNA to the N-termini of proteins containing an N-terminal aspartate or glutamate.</text>
</comment>
<comment type="similarity">
    <text evidence="4">Belongs to the R-transferase family. Bpt subfamily.</text>
</comment>
<proteinExistence type="inferred from homology"/>
<comment type="subcellular location">
    <subcellularLocation>
        <location evidence="4">Cytoplasm</location>
    </subcellularLocation>
</comment>
<dbReference type="InterPro" id="IPR017138">
    <property type="entry name" value="Asp_Glu_LeuTrfase"/>
</dbReference>